<dbReference type="GO" id="GO:0008270">
    <property type="term" value="F:zinc ion binding"/>
    <property type="evidence" value="ECO:0007669"/>
    <property type="project" value="UniProtKB-KW"/>
</dbReference>
<feature type="compositionally biased region" description="Basic residues" evidence="5">
    <location>
        <begin position="93"/>
        <end position="104"/>
    </location>
</feature>
<evidence type="ECO:0000256" key="5">
    <source>
        <dbReference type="SAM" id="MobiDB-lite"/>
    </source>
</evidence>
<organism evidence="7 8">
    <name type="scientific">Microthlaspi erraticum</name>
    <dbReference type="NCBI Taxonomy" id="1685480"/>
    <lineage>
        <taxon>Eukaryota</taxon>
        <taxon>Viridiplantae</taxon>
        <taxon>Streptophyta</taxon>
        <taxon>Embryophyta</taxon>
        <taxon>Tracheophyta</taxon>
        <taxon>Spermatophyta</taxon>
        <taxon>Magnoliopsida</taxon>
        <taxon>eudicotyledons</taxon>
        <taxon>Gunneridae</taxon>
        <taxon>Pentapetalae</taxon>
        <taxon>rosids</taxon>
        <taxon>malvids</taxon>
        <taxon>Brassicales</taxon>
        <taxon>Brassicaceae</taxon>
        <taxon>Coluteocarpeae</taxon>
        <taxon>Microthlaspi</taxon>
    </lineage>
</organism>
<evidence type="ECO:0000259" key="6">
    <source>
        <dbReference type="PROSITE" id="PS50966"/>
    </source>
</evidence>
<dbReference type="PANTHER" id="PTHR31973:SF187">
    <property type="entry name" value="MUTATOR TRANSPOSASE MUDRA PROTEIN"/>
    <property type="match status" value="1"/>
</dbReference>
<evidence type="ECO:0000313" key="7">
    <source>
        <dbReference type="EMBL" id="CAA7014488.1"/>
    </source>
</evidence>
<evidence type="ECO:0000256" key="3">
    <source>
        <dbReference type="ARBA" id="ARBA00022833"/>
    </source>
</evidence>
<dbReference type="InterPro" id="IPR006564">
    <property type="entry name" value="Znf_PMZ"/>
</dbReference>
<keyword evidence="1" id="KW-0479">Metal-binding</keyword>
<feature type="region of interest" description="Disordered" evidence="5">
    <location>
        <begin position="93"/>
        <end position="113"/>
    </location>
</feature>
<dbReference type="EMBL" id="CACVBM020000111">
    <property type="protein sequence ID" value="CAA7014488.1"/>
    <property type="molecule type" value="Genomic_DNA"/>
</dbReference>
<keyword evidence="3" id="KW-0862">Zinc</keyword>
<feature type="domain" description="SWIM-type" evidence="6">
    <location>
        <begin position="7"/>
        <end position="39"/>
    </location>
</feature>
<protein>
    <recommendedName>
        <fullName evidence="6">SWIM-type domain-containing protein</fullName>
    </recommendedName>
</protein>
<dbReference type="PANTHER" id="PTHR31973">
    <property type="entry name" value="POLYPROTEIN, PUTATIVE-RELATED"/>
    <property type="match status" value="1"/>
</dbReference>
<dbReference type="InterPro" id="IPR007527">
    <property type="entry name" value="Znf_SWIM"/>
</dbReference>
<evidence type="ECO:0000256" key="4">
    <source>
        <dbReference type="PROSITE-ProRule" id="PRU00325"/>
    </source>
</evidence>
<sequence length="113" mass="13053">MLNGQTHRVSLENRTCSCRKWDITGIPCKHAHGVMLKLKLDPEDYVCYGSGHLCGEETTLTDLFQLGVRGFGQQQMLRMYMYLLLKRNQLKKKPGLSSNRTRKRSREEEAHQG</sequence>
<keyword evidence="8" id="KW-1185">Reference proteome</keyword>
<evidence type="ECO:0000256" key="1">
    <source>
        <dbReference type="ARBA" id="ARBA00022723"/>
    </source>
</evidence>
<dbReference type="OrthoDB" id="1939383at2759"/>
<name>A0A6D2HMT7_9BRAS</name>
<dbReference type="AlphaFoldDB" id="A0A6D2HMT7"/>
<accession>A0A6D2HMT7</accession>
<reference evidence="7" key="1">
    <citation type="submission" date="2020-01" db="EMBL/GenBank/DDBJ databases">
        <authorList>
            <person name="Mishra B."/>
        </authorList>
    </citation>
    <scope>NUCLEOTIDE SEQUENCE [LARGE SCALE GENOMIC DNA]</scope>
</reference>
<dbReference type="PROSITE" id="PS50966">
    <property type="entry name" value="ZF_SWIM"/>
    <property type="match status" value="1"/>
</dbReference>
<gene>
    <name evidence="7" type="ORF">MERR_LOCUS1722</name>
</gene>
<comment type="caution">
    <text evidence="7">The sequence shown here is derived from an EMBL/GenBank/DDBJ whole genome shotgun (WGS) entry which is preliminary data.</text>
</comment>
<dbReference type="Proteomes" id="UP000467841">
    <property type="component" value="Unassembled WGS sequence"/>
</dbReference>
<evidence type="ECO:0000256" key="2">
    <source>
        <dbReference type="ARBA" id="ARBA00022771"/>
    </source>
</evidence>
<dbReference type="SMART" id="SM00575">
    <property type="entry name" value="ZnF_PMZ"/>
    <property type="match status" value="1"/>
</dbReference>
<evidence type="ECO:0000313" key="8">
    <source>
        <dbReference type="Proteomes" id="UP000467841"/>
    </source>
</evidence>
<proteinExistence type="predicted"/>
<dbReference type="Pfam" id="PF04434">
    <property type="entry name" value="SWIM"/>
    <property type="match status" value="1"/>
</dbReference>
<keyword evidence="2 4" id="KW-0863">Zinc-finger</keyword>